<dbReference type="KEGG" id="cga:Celgi_2889"/>
<dbReference type="RefSeq" id="WP_013884899.1">
    <property type="nucleotide sequence ID" value="NC_015671.1"/>
</dbReference>
<evidence type="ECO:0000313" key="1">
    <source>
        <dbReference type="EMBL" id="AEI13382.1"/>
    </source>
</evidence>
<dbReference type="EMBL" id="CP002665">
    <property type="protein sequence ID" value="AEI13382.1"/>
    <property type="molecule type" value="Genomic_DNA"/>
</dbReference>
<evidence type="ECO:0000313" key="2">
    <source>
        <dbReference type="Proteomes" id="UP000000485"/>
    </source>
</evidence>
<name>F8A5U2_CELGA</name>
<organism evidence="1 2">
    <name type="scientific">Cellulomonas gilvus (strain ATCC 13127 / NRRL B-14078)</name>
    <name type="common">Cellvibrio gilvus</name>
    <dbReference type="NCBI Taxonomy" id="593907"/>
    <lineage>
        <taxon>Bacteria</taxon>
        <taxon>Bacillati</taxon>
        <taxon>Actinomycetota</taxon>
        <taxon>Actinomycetes</taxon>
        <taxon>Micrococcales</taxon>
        <taxon>Cellulomonadaceae</taxon>
        <taxon>Cellulomonas</taxon>
    </lineage>
</organism>
<reference evidence="2" key="1">
    <citation type="submission" date="2011-04" db="EMBL/GenBank/DDBJ databases">
        <title>Complete sequence of Cellvibrio gilvus ATCC 13127.</title>
        <authorList>
            <person name="Lucas S."/>
            <person name="Han J."/>
            <person name="Lapidus A."/>
            <person name="Cheng J.-F."/>
            <person name="Goodwin L."/>
            <person name="Pitluck S."/>
            <person name="Peters L."/>
            <person name="Munk A."/>
            <person name="Detter J.C."/>
            <person name="Han C."/>
            <person name="Tapia R."/>
            <person name="Land M."/>
            <person name="Hauser L."/>
            <person name="Kyrpides N."/>
            <person name="Ivanova N."/>
            <person name="Ovchinnikova G."/>
            <person name="Pagani I."/>
            <person name="Mead D."/>
            <person name="Brumm P."/>
            <person name="Woyke T."/>
        </authorList>
    </citation>
    <scope>NUCLEOTIDE SEQUENCE [LARGE SCALE GENOMIC DNA]</scope>
    <source>
        <strain evidence="2">ATCC 13127 / NRRL B-14078</strain>
    </source>
</reference>
<dbReference type="HOGENOM" id="CLU_2536436_0_0_11"/>
<sequence>MPGRVIEQVGQTGATRSGAAVERRAVVVVAARVDVRGDEARVAGRGATRVAAAGSTTSKPCLRRIAVAAAMLPVISSAGARRP</sequence>
<protein>
    <submittedName>
        <fullName evidence="1">Uncharacterized protein</fullName>
    </submittedName>
</protein>
<dbReference type="STRING" id="593907.Celgi_2889"/>
<accession>F8A5U2</accession>
<keyword evidence="2" id="KW-1185">Reference proteome</keyword>
<dbReference type="Proteomes" id="UP000000485">
    <property type="component" value="Chromosome"/>
</dbReference>
<proteinExistence type="predicted"/>
<gene>
    <name evidence="1" type="ordered locus">Celgi_2889</name>
</gene>
<dbReference type="AlphaFoldDB" id="F8A5U2"/>